<dbReference type="EMBL" id="CAJVCH010448624">
    <property type="protein sequence ID" value="CAG7819389.1"/>
    <property type="molecule type" value="Genomic_DNA"/>
</dbReference>
<protein>
    <recommendedName>
        <fullName evidence="9">Chromosome transmission fidelity protein 8</fullName>
    </recommendedName>
</protein>
<dbReference type="PANTHER" id="PTHR28605">
    <property type="entry name" value="CTF8, CHROMOSOME TRANSMISSION FIDELITY FACTOR 8 HOMOLOG (S. CEREVISIAE)"/>
    <property type="match status" value="1"/>
</dbReference>
<name>A0A8J2PN79_9HEXA</name>
<sequence length="111" mass="12435">MQIFVNPVSGPDGLKEWCMIELQGDLESRSLDGLRGFVGDLHFTNDNTPVLIIGHHILYGKVQSLEKAFAVLDKKSTLNKQTEYVVTAVIKKKLIFRDRPKPIVTLGSKKV</sequence>
<evidence type="ECO:0000256" key="3">
    <source>
        <dbReference type="ARBA" id="ARBA00023125"/>
    </source>
</evidence>
<dbReference type="GO" id="GO:0006260">
    <property type="term" value="P:DNA replication"/>
    <property type="evidence" value="ECO:0007669"/>
    <property type="project" value="UniProtKB-KW"/>
</dbReference>
<evidence type="ECO:0000256" key="2">
    <source>
        <dbReference type="ARBA" id="ARBA00022705"/>
    </source>
</evidence>
<evidence type="ECO:0000256" key="1">
    <source>
        <dbReference type="ARBA" id="ARBA00004123"/>
    </source>
</evidence>
<evidence type="ECO:0000256" key="6">
    <source>
        <dbReference type="ARBA" id="ARBA00038447"/>
    </source>
</evidence>
<dbReference type="PANTHER" id="PTHR28605:SF1">
    <property type="entry name" value="CHROMOSOME TRANSMISSION FIDELITY FACTOR 8"/>
    <property type="match status" value="1"/>
</dbReference>
<dbReference type="Pfam" id="PF09696">
    <property type="entry name" value="Ctf8"/>
    <property type="match status" value="1"/>
</dbReference>
<dbReference type="GO" id="GO:0007064">
    <property type="term" value="P:mitotic sister chromatid cohesion"/>
    <property type="evidence" value="ECO:0007669"/>
    <property type="project" value="InterPro"/>
</dbReference>
<dbReference type="AlphaFoldDB" id="A0A8J2PN79"/>
<keyword evidence="3" id="KW-0238">DNA-binding</keyword>
<dbReference type="OrthoDB" id="121932at2759"/>
<comment type="subcellular location">
    <subcellularLocation>
        <location evidence="1">Nucleus</location>
    </subcellularLocation>
</comment>
<gene>
    <name evidence="7" type="ORF">AFUS01_LOCUS29844</name>
</gene>
<keyword evidence="2" id="KW-0235">DNA replication</keyword>
<comment type="caution">
    <text evidence="7">The sequence shown here is derived from an EMBL/GenBank/DDBJ whole genome shotgun (WGS) entry which is preliminary data.</text>
</comment>
<evidence type="ECO:0000256" key="5">
    <source>
        <dbReference type="ARBA" id="ARBA00023306"/>
    </source>
</evidence>
<dbReference type="Proteomes" id="UP000708208">
    <property type="component" value="Unassembled WGS sequence"/>
</dbReference>
<keyword evidence="5" id="KW-0131">Cell cycle</keyword>
<evidence type="ECO:0000313" key="8">
    <source>
        <dbReference type="Proteomes" id="UP000708208"/>
    </source>
</evidence>
<accession>A0A8J2PN79</accession>
<reference evidence="7" key="1">
    <citation type="submission" date="2021-06" db="EMBL/GenBank/DDBJ databases">
        <authorList>
            <person name="Hodson N. C."/>
            <person name="Mongue J. A."/>
            <person name="Jaron S. K."/>
        </authorList>
    </citation>
    <scope>NUCLEOTIDE SEQUENCE</scope>
</reference>
<evidence type="ECO:0000256" key="4">
    <source>
        <dbReference type="ARBA" id="ARBA00023242"/>
    </source>
</evidence>
<keyword evidence="8" id="KW-1185">Reference proteome</keyword>
<keyword evidence="4" id="KW-0539">Nucleus</keyword>
<dbReference type="GO" id="GO:0003677">
    <property type="term" value="F:DNA binding"/>
    <property type="evidence" value="ECO:0007669"/>
    <property type="project" value="UniProtKB-KW"/>
</dbReference>
<dbReference type="InterPro" id="IPR018607">
    <property type="entry name" value="Ctf8"/>
</dbReference>
<comment type="similarity">
    <text evidence="6">Belongs to the CTF8 family.</text>
</comment>
<proteinExistence type="inferred from homology"/>
<evidence type="ECO:0000313" key="7">
    <source>
        <dbReference type="EMBL" id="CAG7819389.1"/>
    </source>
</evidence>
<evidence type="ECO:0008006" key="9">
    <source>
        <dbReference type="Google" id="ProtNLM"/>
    </source>
</evidence>
<organism evidence="7 8">
    <name type="scientific">Allacma fusca</name>
    <dbReference type="NCBI Taxonomy" id="39272"/>
    <lineage>
        <taxon>Eukaryota</taxon>
        <taxon>Metazoa</taxon>
        <taxon>Ecdysozoa</taxon>
        <taxon>Arthropoda</taxon>
        <taxon>Hexapoda</taxon>
        <taxon>Collembola</taxon>
        <taxon>Symphypleona</taxon>
        <taxon>Sminthuridae</taxon>
        <taxon>Allacma</taxon>
    </lineage>
</organism>
<dbReference type="GO" id="GO:0031390">
    <property type="term" value="C:Ctf18 RFC-like complex"/>
    <property type="evidence" value="ECO:0007669"/>
    <property type="project" value="InterPro"/>
</dbReference>